<dbReference type="InterPro" id="IPR023214">
    <property type="entry name" value="HAD_sf"/>
</dbReference>
<proteinExistence type="inferred from homology"/>
<dbReference type="GO" id="GO:0019509">
    <property type="term" value="P:L-methionine salvage from methylthioadenosine"/>
    <property type="evidence" value="ECO:0007669"/>
    <property type="project" value="UniProtKB-UniRule"/>
</dbReference>
<dbReference type="NCBIfam" id="TIGR01488">
    <property type="entry name" value="HAD-SF-IB"/>
    <property type="match status" value="1"/>
</dbReference>
<dbReference type="PANTHER" id="PTHR28181:SF2">
    <property type="entry name" value="PHOSPHORIC MONOESTER HYDROLASE"/>
    <property type="match status" value="1"/>
</dbReference>
<dbReference type="GO" id="GO:0043716">
    <property type="term" value="F:2-hydroxy-3-keto-5-methylthiopentenyl-1-phosphate phosphatase activity"/>
    <property type="evidence" value="ECO:0007669"/>
    <property type="project" value="UniProtKB-UniRule"/>
</dbReference>
<dbReference type="Gene3D" id="3.40.50.1000">
    <property type="entry name" value="HAD superfamily/HAD-like"/>
    <property type="match status" value="1"/>
</dbReference>
<dbReference type="RefSeq" id="WP_111149247.1">
    <property type="nucleotide sequence ID" value="NZ_QKRB01000057.1"/>
</dbReference>
<comment type="function">
    <text evidence="4">Dephosphorylates 2-hydroxy-3-keto-5-methylthiopentenyl-1-phosphate (HK-MTPenyl-1-P) yielding 1,2-dihydroxy-3-keto-5-methylthiopentene (DHK-MTPene).</text>
</comment>
<comment type="catalytic activity">
    <reaction evidence="4">
        <text>2-hydroxy-5-methylsulfanyl-3-oxopent-1-enyl phosphate + H2O = 1,2-dihydroxy-5-(methylsulfanyl)pent-1-en-3-one + phosphate</text>
        <dbReference type="Rhea" id="RHEA:14481"/>
        <dbReference type="ChEBI" id="CHEBI:15377"/>
        <dbReference type="ChEBI" id="CHEBI:43474"/>
        <dbReference type="ChEBI" id="CHEBI:49252"/>
        <dbReference type="ChEBI" id="CHEBI:59505"/>
        <dbReference type="EC" id="3.1.3.87"/>
    </reaction>
</comment>
<comment type="similarity">
    <text evidence="4">Belongs to the HAD-like hydrolase superfamily. MtnX family.</text>
</comment>
<keyword evidence="1 4" id="KW-0028">Amino-acid biosynthesis</keyword>
<sequence>MSSTSRSKVIFCDFDGTITVNDNIVAIIKHFNPDGWEAIVEDIVSERKSIREGVGELFRLLPASRRKEVVEFAINNAQIREGFDELLRFCQYQSIDFYVTSGGIDFFVYPLLQPFDIPEDHIFCNGSSFEGSRIEILWPHPCDHECSNECGMCKTTIMRRFPAEHYERILIGDSVTDFEGAKIADIVFARSHLIDKCRELGVSYTPFETFHDVIDELEEIV</sequence>
<dbReference type="InterPro" id="IPR006384">
    <property type="entry name" value="HAD_hydro_PyrdxlP_Pase-like"/>
</dbReference>
<dbReference type="HAMAP" id="MF_01680">
    <property type="entry name" value="Salvage_MtnX"/>
    <property type="match status" value="1"/>
</dbReference>
<dbReference type="Gene3D" id="3.90.1470.20">
    <property type="match status" value="1"/>
</dbReference>
<keyword evidence="3 4" id="KW-0486">Methionine biosynthesis</keyword>
<dbReference type="AlphaFoldDB" id="A0A2W1L0Y0"/>
<comment type="pathway">
    <text evidence="4">Amino-acid biosynthesis; L-methionine biosynthesis via salvage pathway; L-methionine from S-methyl-5-thio-alpha-D-ribose 1-phosphate: step 4/6.</text>
</comment>
<evidence type="ECO:0000256" key="1">
    <source>
        <dbReference type="ARBA" id="ARBA00022605"/>
    </source>
</evidence>
<evidence type="ECO:0000256" key="3">
    <source>
        <dbReference type="ARBA" id="ARBA00023167"/>
    </source>
</evidence>
<keyword evidence="6" id="KW-1185">Reference proteome</keyword>
<dbReference type="Proteomes" id="UP000249522">
    <property type="component" value="Unassembled WGS sequence"/>
</dbReference>
<organism evidence="5 6">
    <name type="scientific">Paenibacillus sambharensis</name>
    <dbReference type="NCBI Taxonomy" id="1803190"/>
    <lineage>
        <taxon>Bacteria</taxon>
        <taxon>Bacillati</taxon>
        <taxon>Bacillota</taxon>
        <taxon>Bacilli</taxon>
        <taxon>Bacillales</taxon>
        <taxon>Paenibacillaceae</taxon>
        <taxon>Paenibacillus</taxon>
    </lineage>
</organism>
<dbReference type="NCBIfam" id="TIGR01489">
    <property type="entry name" value="DKMTPPase-SF"/>
    <property type="match status" value="1"/>
</dbReference>
<dbReference type="EMBL" id="QKRB01000057">
    <property type="protein sequence ID" value="PZD93578.1"/>
    <property type="molecule type" value="Genomic_DNA"/>
</dbReference>
<dbReference type="PANTHER" id="PTHR28181">
    <property type="entry name" value="UPF0655 PROTEIN YCR015C"/>
    <property type="match status" value="1"/>
</dbReference>
<keyword evidence="2 4" id="KW-0378">Hydrolase</keyword>
<dbReference type="CDD" id="cd07524">
    <property type="entry name" value="HAD_Pase"/>
    <property type="match status" value="1"/>
</dbReference>
<dbReference type="InterPro" id="IPR017718">
    <property type="entry name" value="HAD-SF_hydro_IB_MtnX"/>
</dbReference>
<evidence type="ECO:0000313" key="6">
    <source>
        <dbReference type="Proteomes" id="UP000249522"/>
    </source>
</evidence>
<dbReference type="EC" id="3.1.3.87" evidence="4"/>
<reference evidence="5 6" key="1">
    <citation type="submission" date="2018-06" db="EMBL/GenBank/DDBJ databases">
        <title>Paenibacillus imtechensis sp. nov.</title>
        <authorList>
            <person name="Pinnaka A.K."/>
            <person name="Singh H."/>
            <person name="Kaur M."/>
        </authorList>
    </citation>
    <scope>NUCLEOTIDE SEQUENCE [LARGE SCALE GENOMIC DNA]</scope>
    <source>
        <strain evidence="5 6">SMB1</strain>
    </source>
</reference>
<evidence type="ECO:0000256" key="2">
    <source>
        <dbReference type="ARBA" id="ARBA00022801"/>
    </source>
</evidence>
<name>A0A2W1L0Y0_9BACL</name>
<dbReference type="UniPathway" id="UPA00904">
    <property type="reaction ID" value="UER00877"/>
</dbReference>
<protein>
    <recommendedName>
        <fullName evidence="4">2-hydroxy-3-keto-5-methylthiopentenyl-1-phosphate phosphatase</fullName>
        <shortName evidence="4">HK-MTPenyl-1-P phosphatase</shortName>
        <ecNumber evidence="4">3.1.3.87</ecNumber>
    </recommendedName>
</protein>
<evidence type="ECO:0000256" key="4">
    <source>
        <dbReference type="HAMAP-Rule" id="MF_01680"/>
    </source>
</evidence>
<evidence type="ECO:0000313" key="5">
    <source>
        <dbReference type="EMBL" id="PZD93578.1"/>
    </source>
</evidence>
<dbReference type="OrthoDB" id="9804940at2"/>
<accession>A0A2W1L0Y0</accession>
<dbReference type="SUPFAM" id="SSF56784">
    <property type="entry name" value="HAD-like"/>
    <property type="match status" value="1"/>
</dbReference>
<dbReference type="InterPro" id="IPR036412">
    <property type="entry name" value="HAD-like_sf"/>
</dbReference>
<dbReference type="InterPro" id="IPR050849">
    <property type="entry name" value="HAD-like_hydrolase_phosphatase"/>
</dbReference>
<dbReference type="NCBIfam" id="NF007103">
    <property type="entry name" value="PRK09552.1"/>
    <property type="match status" value="1"/>
</dbReference>
<dbReference type="Pfam" id="PF12710">
    <property type="entry name" value="HAD"/>
    <property type="match status" value="1"/>
</dbReference>
<comment type="caution">
    <text evidence="5">The sequence shown here is derived from an EMBL/GenBank/DDBJ whole genome shotgun (WGS) entry which is preliminary data.</text>
</comment>
<gene>
    <name evidence="4" type="primary">mtnX</name>
    <name evidence="5" type="ORF">DNH61_23460</name>
</gene>